<comment type="caution">
    <text evidence="2">The sequence shown here is derived from an EMBL/GenBank/DDBJ whole genome shotgun (WGS) entry which is preliminary data.</text>
</comment>
<dbReference type="EMBL" id="RHJS01000002">
    <property type="protein sequence ID" value="RRK33211.1"/>
    <property type="molecule type" value="Genomic_DNA"/>
</dbReference>
<dbReference type="Gene3D" id="3.30.2310.20">
    <property type="entry name" value="RelE-like"/>
    <property type="match status" value="1"/>
</dbReference>
<gene>
    <name evidence="2" type="ORF">EBB54_19100</name>
</gene>
<dbReference type="RefSeq" id="WP_125128536.1">
    <property type="nucleotide sequence ID" value="NZ_RHJS01000002.1"/>
</dbReference>
<dbReference type="InterPro" id="IPR007712">
    <property type="entry name" value="RelE/ParE_toxin"/>
</dbReference>
<evidence type="ECO:0000313" key="2">
    <source>
        <dbReference type="EMBL" id="RRK33211.1"/>
    </source>
</evidence>
<protein>
    <submittedName>
        <fullName evidence="2">Type II toxin-antitoxin system RelE/ParE family toxin</fullName>
    </submittedName>
</protein>
<name>A0A3R8JPZ2_9FIRM</name>
<dbReference type="Proteomes" id="UP000274920">
    <property type="component" value="Unassembled WGS sequence"/>
</dbReference>
<sequence length="105" mass="12380">MTYKLVITEYADELLDHILYYIFFQLKNELAVKHLLNGIENVYSRLEENPLQFPISKDTLLAQKGYHEAVVPHMNYIIIYDIQGNTVNVVGIFHQSENYQNNYLK</sequence>
<keyword evidence="1" id="KW-1277">Toxin-antitoxin system</keyword>
<dbReference type="Pfam" id="PF05016">
    <property type="entry name" value="ParE_toxin"/>
    <property type="match status" value="1"/>
</dbReference>
<keyword evidence="3" id="KW-1185">Reference proteome</keyword>
<evidence type="ECO:0000313" key="3">
    <source>
        <dbReference type="Proteomes" id="UP000274920"/>
    </source>
</evidence>
<organism evidence="2 3">
    <name type="scientific">Schaedlerella arabinosiphila</name>
    <dbReference type="NCBI Taxonomy" id="2044587"/>
    <lineage>
        <taxon>Bacteria</taxon>
        <taxon>Bacillati</taxon>
        <taxon>Bacillota</taxon>
        <taxon>Clostridia</taxon>
        <taxon>Lachnospirales</taxon>
        <taxon>Lachnospiraceae</taxon>
        <taxon>Schaedlerella</taxon>
    </lineage>
</organism>
<accession>A0A3R8JPZ2</accession>
<reference evidence="2" key="1">
    <citation type="submission" date="2018-10" db="EMBL/GenBank/DDBJ databases">
        <title>Schaedlerella arabinophila gen. nov. sp. nov., isolated from the mouse intestinal tract and comparative analysis with the genome of the closely related altered Schaedler flora strain ASF502.</title>
        <authorList>
            <person name="Miyake S."/>
            <person name="Soh M."/>
            <person name="Seedorf H."/>
        </authorList>
    </citation>
    <scope>NUCLEOTIDE SEQUENCE [LARGE SCALE GENOMIC DNA]</scope>
    <source>
        <strain evidence="2">DSM 106076</strain>
    </source>
</reference>
<dbReference type="InterPro" id="IPR035093">
    <property type="entry name" value="RelE/ParE_toxin_dom_sf"/>
</dbReference>
<dbReference type="AlphaFoldDB" id="A0A3R8JPZ2"/>
<evidence type="ECO:0000256" key="1">
    <source>
        <dbReference type="ARBA" id="ARBA00022649"/>
    </source>
</evidence>
<proteinExistence type="predicted"/>